<dbReference type="Pfam" id="PF03144">
    <property type="entry name" value="GTP_EFTU_D2"/>
    <property type="match status" value="1"/>
</dbReference>
<dbReference type="HAMAP" id="MF_00054_B">
    <property type="entry name" value="EF_G_EF_2_B"/>
    <property type="match status" value="1"/>
</dbReference>
<dbReference type="Gene3D" id="3.40.50.300">
    <property type="entry name" value="P-loop containing nucleotide triphosphate hydrolases"/>
    <property type="match status" value="1"/>
</dbReference>
<dbReference type="InterPro" id="IPR027417">
    <property type="entry name" value="P-loop_NTPase"/>
</dbReference>
<evidence type="ECO:0000256" key="6">
    <source>
        <dbReference type="ARBA" id="ARBA00023134"/>
    </source>
</evidence>
<dbReference type="GO" id="GO:0003746">
    <property type="term" value="F:translation elongation factor activity"/>
    <property type="evidence" value="ECO:0007669"/>
    <property type="project" value="UniProtKB-UniRule"/>
</dbReference>
<comment type="subcellular location">
    <subcellularLocation>
        <location evidence="7">Cytoplasm</location>
    </subcellularLocation>
</comment>
<keyword evidence="5 7" id="KW-0648">Protein biosynthesis</keyword>
<dbReference type="CDD" id="cd01434">
    <property type="entry name" value="EFG_mtEFG1_IV"/>
    <property type="match status" value="1"/>
</dbReference>
<feature type="binding site" evidence="7">
    <location>
        <begin position="17"/>
        <end position="24"/>
    </location>
    <ligand>
        <name>GTP</name>
        <dbReference type="ChEBI" id="CHEBI:37565"/>
    </ligand>
</feature>
<dbReference type="AlphaFoldDB" id="A0A7X0W596"/>
<sequence length="695" mass="76836">MAREFSLEKTRNIGIMAHIDAGKTTTTERILFYTGRIHKIGETHEGASQMDWMEQEQERGITITSAATTAQWKGYRVNIIDTPGHVDFTVEVERSLRVLDGAVAVLDAQSGVEPQTETVWRQATTYGVPRVVFVNKMDKIGADFLYSVGTLHERLAANAHPIQLPIGAEDTFEGIIDLIEMNALYYEDDLGNDPHVKEIPADLKDLADEYRGKLVEAVAELDEELMMKYLEGEEITKEELKAGIRKGTLNVEFYPVVCGTAFKNKGVQPMLDAVLDYLPAPTDVPAINGVLPDGEEAARHADDSEPFSSLAFKVMTDPYVGRLTFFRVYSGTLNSGSYVQNSTKGKRERVGRILQMHANHREEISIVYAGDIAAAVGLKDTTTGDTLCDEKEQIILESMEFPEPVIQVAIEPKSKADQDKMGQALAKLAEEDPTFRAETDQETGQTLISGMGELHLDILVDRMRREFRVEANVGDPQVSYRETFRKSAQVEGKFVRQSGGRGQYGHVWIEFGPNEEGKGFEFENAIVGGVVPREYIPAVQAGLEGALDNGVLAGYPLIDIKAKLYDGSYHDVDSNEMAFKVAASMALRNAAKKCDPVILEPMMAVEVVIPEEYLGDIMGNITSRRGRVDGMEARGNAQVVRAFVPLANMFGYATHLRSGTQGRGVYTMQFDHYEEVPKSIAEEIIKANGGNNKED</sequence>
<dbReference type="SUPFAM" id="SSF54211">
    <property type="entry name" value="Ribosomal protein S5 domain 2-like"/>
    <property type="match status" value="1"/>
</dbReference>
<dbReference type="SUPFAM" id="SSF54980">
    <property type="entry name" value="EF-G C-terminal domain-like"/>
    <property type="match status" value="2"/>
</dbReference>
<dbReference type="CDD" id="cd04088">
    <property type="entry name" value="EFG_mtEFG_II"/>
    <property type="match status" value="1"/>
</dbReference>
<dbReference type="SUPFAM" id="SSF50447">
    <property type="entry name" value="Translation proteins"/>
    <property type="match status" value="1"/>
</dbReference>
<dbReference type="Pfam" id="PF03764">
    <property type="entry name" value="EFG_IV"/>
    <property type="match status" value="1"/>
</dbReference>
<dbReference type="EMBL" id="NYPG01000008">
    <property type="protein sequence ID" value="PDK40434.1"/>
    <property type="molecule type" value="Genomic_DNA"/>
</dbReference>
<dbReference type="SUPFAM" id="SSF52540">
    <property type="entry name" value="P-loop containing nucleoside triphosphate hydrolases"/>
    <property type="match status" value="1"/>
</dbReference>
<dbReference type="CDD" id="cd16262">
    <property type="entry name" value="EFG_III"/>
    <property type="match status" value="1"/>
</dbReference>
<dbReference type="PRINTS" id="PR00315">
    <property type="entry name" value="ELONGATNFCT"/>
</dbReference>
<reference evidence="9 12" key="2">
    <citation type="submission" date="2020-03" db="EMBL/GenBank/DDBJ databases">
        <title>Soil Listeria distribution.</title>
        <authorList>
            <person name="Liao J."/>
            <person name="Wiedmann M."/>
        </authorList>
    </citation>
    <scope>NUCLEOTIDE SEQUENCE [LARGE SCALE GENOMIC DNA]</scope>
    <source>
        <strain evidence="9 12">FSL L7-1829</strain>
    </source>
</reference>
<dbReference type="FunFam" id="3.30.70.870:FF:000001">
    <property type="entry name" value="Elongation factor G"/>
    <property type="match status" value="1"/>
</dbReference>
<comment type="function">
    <text evidence="7">Catalyzes the GTP-dependent ribosomal translocation step during translation elongation. During this step, the ribosome changes from the pre-translocational (PRE) to the post-translocational (POST) state as the newly formed A-site-bound peptidyl-tRNA and P-site-bound deacylated tRNA move to the P and E sites, respectively. Catalyzes the coordinated movement of the two tRNA molecules, the mRNA and conformational changes in the ribosome.</text>
</comment>
<comment type="similarity">
    <text evidence="1 7">Belongs to the TRAFAC class translation factor GTPase superfamily. Classic translation factor GTPase family. EF-G/EF-2 subfamily.</text>
</comment>
<evidence type="ECO:0000313" key="12">
    <source>
        <dbReference type="Proteomes" id="UP000522007"/>
    </source>
</evidence>
<evidence type="ECO:0000256" key="3">
    <source>
        <dbReference type="ARBA" id="ARBA00022741"/>
    </source>
</evidence>
<dbReference type="Proteomes" id="UP000219632">
    <property type="component" value="Unassembled WGS sequence"/>
</dbReference>
<dbReference type="InterPro" id="IPR000795">
    <property type="entry name" value="T_Tr_GTP-bd_dom"/>
</dbReference>
<keyword evidence="3 7" id="KW-0547">Nucleotide-binding</keyword>
<dbReference type="InterPro" id="IPR035647">
    <property type="entry name" value="EFG_III/V"/>
</dbReference>
<dbReference type="GO" id="GO:0032790">
    <property type="term" value="P:ribosome disassembly"/>
    <property type="evidence" value="ECO:0007669"/>
    <property type="project" value="TreeGrafter"/>
</dbReference>
<evidence type="ECO:0000256" key="7">
    <source>
        <dbReference type="HAMAP-Rule" id="MF_00054"/>
    </source>
</evidence>
<name>A0A7X0W596_LISWE</name>
<dbReference type="NCBIfam" id="NF009381">
    <property type="entry name" value="PRK12740.1-5"/>
    <property type="match status" value="1"/>
</dbReference>
<dbReference type="InterPro" id="IPR000640">
    <property type="entry name" value="EFG_V-like"/>
</dbReference>
<dbReference type="FunFam" id="3.40.50.300:FF:000029">
    <property type="entry name" value="Elongation factor G"/>
    <property type="match status" value="1"/>
</dbReference>
<dbReference type="FunFam" id="3.30.70.240:FF:000001">
    <property type="entry name" value="Elongation factor G"/>
    <property type="match status" value="1"/>
</dbReference>
<keyword evidence="7" id="KW-0963">Cytoplasm</keyword>
<dbReference type="InterPro" id="IPR041095">
    <property type="entry name" value="EFG_II"/>
</dbReference>
<dbReference type="Pfam" id="PF00009">
    <property type="entry name" value="GTP_EFTU"/>
    <property type="match status" value="1"/>
</dbReference>
<evidence type="ECO:0000313" key="11">
    <source>
        <dbReference type="Proteomes" id="UP000219632"/>
    </source>
</evidence>
<dbReference type="InterPro" id="IPR009022">
    <property type="entry name" value="EFG_III"/>
</dbReference>
<dbReference type="SMART" id="SM00838">
    <property type="entry name" value="EFG_C"/>
    <property type="match status" value="1"/>
</dbReference>
<dbReference type="PROSITE" id="PS00301">
    <property type="entry name" value="G_TR_1"/>
    <property type="match status" value="1"/>
</dbReference>
<dbReference type="Gene3D" id="2.40.30.10">
    <property type="entry name" value="Translation factors"/>
    <property type="match status" value="1"/>
</dbReference>
<dbReference type="Gene3D" id="3.30.70.870">
    <property type="entry name" value="Elongation Factor G (Translational Gtpase), domain 3"/>
    <property type="match status" value="1"/>
</dbReference>
<feature type="binding site" evidence="7">
    <location>
        <begin position="135"/>
        <end position="138"/>
    </location>
    <ligand>
        <name>GTP</name>
        <dbReference type="ChEBI" id="CHEBI:37565"/>
    </ligand>
</feature>
<evidence type="ECO:0000313" key="9">
    <source>
        <dbReference type="EMBL" id="MBC1322681.1"/>
    </source>
</evidence>
<dbReference type="InterPro" id="IPR005517">
    <property type="entry name" value="Transl_elong_EFG/EF2_IV"/>
</dbReference>
<reference evidence="10 11" key="1">
    <citation type="submission" date="2017-09" db="EMBL/GenBank/DDBJ databases">
        <title>Draft Genomes of 144 Listeria Monocytogenes isolates from foods.</title>
        <authorList>
            <person name="Wu C.H."/>
            <person name="Ng J."/>
            <person name="Kiang D."/>
            <person name="Chen C.-Y."/>
            <person name="Frink S."/>
            <person name="Lafrades M."/>
            <person name="Morales C."/>
            <person name="Park P."/>
            <person name="Zwick M."/>
        </authorList>
    </citation>
    <scope>NUCLEOTIDE SEQUENCE [LARGE SCALE GENOMIC DNA]</scope>
    <source>
        <strain evidence="10 11">CDPHFDLB-F14M01633.75-2</strain>
    </source>
</reference>
<dbReference type="PROSITE" id="PS51722">
    <property type="entry name" value="G_TR_2"/>
    <property type="match status" value="1"/>
</dbReference>
<dbReference type="RefSeq" id="WP_011703304.1">
    <property type="nucleotide sequence ID" value="NZ_CBCSAN010000002.1"/>
</dbReference>
<dbReference type="EMBL" id="JAAROP010000005">
    <property type="protein sequence ID" value="MBC1322681.1"/>
    <property type="molecule type" value="Genomic_DNA"/>
</dbReference>
<keyword evidence="11" id="KW-1185">Reference proteome</keyword>
<dbReference type="GO" id="GO:0005737">
    <property type="term" value="C:cytoplasm"/>
    <property type="evidence" value="ECO:0007669"/>
    <property type="project" value="UniProtKB-SubCell"/>
</dbReference>
<dbReference type="CDD" id="cd03713">
    <property type="entry name" value="EFG_mtEFG_C"/>
    <property type="match status" value="1"/>
</dbReference>
<dbReference type="GO" id="GO:0003924">
    <property type="term" value="F:GTPase activity"/>
    <property type="evidence" value="ECO:0007669"/>
    <property type="project" value="InterPro"/>
</dbReference>
<dbReference type="InterPro" id="IPR004540">
    <property type="entry name" value="Transl_elong_EFG/EF2"/>
</dbReference>
<dbReference type="Gene3D" id="3.30.230.10">
    <property type="match status" value="1"/>
</dbReference>
<feature type="domain" description="Tr-type G" evidence="8">
    <location>
        <begin position="8"/>
        <end position="282"/>
    </location>
</feature>
<accession>A0A7X0W596</accession>
<dbReference type="PANTHER" id="PTHR43261:SF1">
    <property type="entry name" value="RIBOSOME-RELEASING FACTOR 2, MITOCHONDRIAL"/>
    <property type="match status" value="1"/>
</dbReference>
<evidence type="ECO:0000256" key="1">
    <source>
        <dbReference type="ARBA" id="ARBA00005870"/>
    </source>
</evidence>
<dbReference type="FunFam" id="2.40.30.10:FF:000006">
    <property type="entry name" value="Elongation factor G"/>
    <property type="match status" value="1"/>
</dbReference>
<dbReference type="InterPro" id="IPR004161">
    <property type="entry name" value="EFTu-like_2"/>
</dbReference>
<dbReference type="Pfam" id="PF00679">
    <property type="entry name" value="EFG_C"/>
    <property type="match status" value="1"/>
</dbReference>
<evidence type="ECO:0000256" key="4">
    <source>
        <dbReference type="ARBA" id="ARBA00022768"/>
    </source>
</evidence>
<evidence type="ECO:0000256" key="2">
    <source>
        <dbReference type="ARBA" id="ARBA00017872"/>
    </source>
</evidence>
<dbReference type="SMART" id="SM00889">
    <property type="entry name" value="EFG_IV"/>
    <property type="match status" value="1"/>
</dbReference>
<dbReference type="PANTHER" id="PTHR43261">
    <property type="entry name" value="TRANSLATION ELONGATION FACTOR G-RELATED"/>
    <property type="match status" value="1"/>
</dbReference>
<evidence type="ECO:0000256" key="5">
    <source>
        <dbReference type="ARBA" id="ARBA00022917"/>
    </source>
</evidence>
<gene>
    <name evidence="7 9" type="primary">fusA</name>
    <name evidence="10" type="ORF">AFZ32_12340</name>
    <name evidence="9" type="ORF">HB853_06965</name>
</gene>
<dbReference type="GeneID" id="61190527"/>
<dbReference type="Gene3D" id="3.30.70.240">
    <property type="match status" value="1"/>
</dbReference>
<organism evidence="9 12">
    <name type="scientific">Listeria welshimeri</name>
    <dbReference type="NCBI Taxonomy" id="1643"/>
    <lineage>
        <taxon>Bacteria</taxon>
        <taxon>Bacillati</taxon>
        <taxon>Bacillota</taxon>
        <taxon>Bacilli</taxon>
        <taxon>Bacillales</taxon>
        <taxon>Listeriaceae</taxon>
        <taxon>Listeria</taxon>
    </lineage>
</organism>
<dbReference type="Proteomes" id="UP000522007">
    <property type="component" value="Unassembled WGS sequence"/>
</dbReference>
<dbReference type="Pfam" id="PF14492">
    <property type="entry name" value="EFG_III"/>
    <property type="match status" value="1"/>
</dbReference>
<dbReference type="GO" id="GO:0005525">
    <property type="term" value="F:GTP binding"/>
    <property type="evidence" value="ECO:0007669"/>
    <property type="project" value="UniProtKB-UniRule"/>
</dbReference>
<evidence type="ECO:0000313" key="10">
    <source>
        <dbReference type="EMBL" id="PDK40434.1"/>
    </source>
</evidence>
<proteinExistence type="inferred from homology"/>
<dbReference type="InterPro" id="IPR031157">
    <property type="entry name" value="G_TR_CS"/>
</dbReference>
<dbReference type="NCBIfam" id="TIGR00484">
    <property type="entry name" value="EF-G"/>
    <property type="match status" value="1"/>
</dbReference>
<dbReference type="InterPro" id="IPR035649">
    <property type="entry name" value="EFG_V"/>
</dbReference>
<keyword evidence="4 7" id="KW-0251">Elongation factor</keyword>
<dbReference type="InterPro" id="IPR014721">
    <property type="entry name" value="Ribsml_uS5_D2-typ_fold_subgr"/>
</dbReference>
<dbReference type="SMR" id="A0A7X0W596"/>
<feature type="binding site" evidence="7">
    <location>
        <begin position="81"/>
        <end position="85"/>
    </location>
    <ligand>
        <name>GTP</name>
        <dbReference type="ChEBI" id="CHEBI:37565"/>
    </ligand>
</feature>
<dbReference type="OMA" id="GQFAKVQ"/>
<evidence type="ECO:0000259" key="8">
    <source>
        <dbReference type="PROSITE" id="PS51722"/>
    </source>
</evidence>
<dbReference type="InterPro" id="IPR009000">
    <property type="entry name" value="Transl_B-barrel_sf"/>
</dbReference>
<keyword evidence="6 7" id="KW-0342">GTP-binding</keyword>
<dbReference type="InterPro" id="IPR020568">
    <property type="entry name" value="Ribosomal_Su5_D2-typ_SF"/>
</dbReference>
<dbReference type="InterPro" id="IPR047872">
    <property type="entry name" value="EFG_IV"/>
</dbReference>
<dbReference type="NCBIfam" id="TIGR00231">
    <property type="entry name" value="small_GTP"/>
    <property type="match status" value="1"/>
</dbReference>
<dbReference type="NCBIfam" id="NF009379">
    <property type="entry name" value="PRK12740.1-3"/>
    <property type="match status" value="1"/>
</dbReference>
<protein>
    <recommendedName>
        <fullName evidence="2 7">Elongation factor G</fullName>
        <shortName evidence="7">EF-G</shortName>
    </recommendedName>
</protein>
<dbReference type="FunFam" id="3.30.230.10:FF:000003">
    <property type="entry name" value="Elongation factor G"/>
    <property type="match status" value="1"/>
</dbReference>
<dbReference type="CDD" id="cd01886">
    <property type="entry name" value="EF-G"/>
    <property type="match status" value="1"/>
</dbReference>
<comment type="caution">
    <text evidence="9">The sequence shown here is derived from an EMBL/GenBank/DDBJ whole genome shotgun (WGS) entry which is preliminary data.</text>
</comment>
<dbReference type="InterPro" id="IPR005225">
    <property type="entry name" value="Small_GTP-bd"/>
</dbReference>